<dbReference type="EMBL" id="JAGKTC010000001">
    <property type="protein sequence ID" value="MBP3983652.1"/>
    <property type="molecule type" value="Genomic_DNA"/>
</dbReference>
<dbReference type="InterPro" id="IPR005115">
    <property type="entry name" value="Gly_transporter"/>
</dbReference>
<sequence>MSTLLLLFDFIGTFVFALSGGTLAVRYRLDLFGVLVLACAAAVSGGIVRDVVIGALPPASLADWRYLGVAMLAGLLTFHRHEAIERLRNPVQVFDAAGLALFAVLGTDKALAHGASPFAATLLGMLSGIGGGIARDVLVARIPVVLQADLYAVAALAGAGVVAVAHALQLPQVPAMAVGAALCFGLRYMAIRRGWHLPVARPPENRDDA</sequence>
<evidence type="ECO:0000256" key="2">
    <source>
        <dbReference type="ARBA" id="ARBA00008193"/>
    </source>
</evidence>
<dbReference type="GO" id="GO:0005886">
    <property type="term" value="C:plasma membrane"/>
    <property type="evidence" value="ECO:0007669"/>
    <property type="project" value="UniProtKB-SubCell"/>
</dbReference>
<name>A0A940X1E4_9GAMM</name>
<comment type="similarity">
    <text evidence="2">Belongs to the UPF0126 family.</text>
</comment>
<dbReference type="PANTHER" id="PTHR30506:SF3">
    <property type="entry name" value="UPF0126 INNER MEMBRANE PROTEIN YADS-RELATED"/>
    <property type="match status" value="1"/>
</dbReference>
<keyword evidence="10" id="KW-1185">Reference proteome</keyword>
<evidence type="ECO:0000313" key="10">
    <source>
        <dbReference type="Proteomes" id="UP000673447"/>
    </source>
</evidence>
<dbReference type="Proteomes" id="UP000673447">
    <property type="component" value="Unassembled WGS sequence"/>
</dbReference>
<evidence type="ECO:0000256" key="5">
    <source>
        <dbReference type="ARBA" id="ARBA00022989"/>
    </source>
</evidence>
<evidence type="ECO:0000259" key="8">
    <source>
        <dbReference type="Pfam" id="PF03458"/>
    </source>
</evidence>
<comment type="subcellular location">
    <subcellularLocation>
        <location evidence="1">Cell membrane</location>
        <topology evidence="1">Multi-pass membrane protein</topology>
    </subcellularLocation>
</comment>
<evidence type="ECO:0000256" key="4">
    <source>
        <dbReference type="ARBA" id="ARBA00022692"/>
    </source>
</evidence>
<keyword evidence="4 7" id="KW-0812">Transmembrane</keyword>
<gene>
    <name evidence="9" type="ORF">J5837_04360</name>
</gene>
<feature type="transmembrane region" description="Helical" evidence="7">
    <location>
        <begin position="32"/>
        <end position="52"/>
    </location>
</feature>
<feature type="domain" description="Glycine transporter" evidence="8">
    <location>
        <begin position="93"/>
        <end position="166"/>
    </location>
</feature>
<proteinExistence type="inferred from homology"/>
<dbReference type="RefSeq" id="WP_210535483.1">
    <property type="nucleotide sequence ID" value="NZ_JAGKTC010000001.1"/>
</dbReference>
<reference evidence="9" key="2">
    <citation type="submission" date="2021-03" db="EMBL/GenBank/DDBJ databases">
        <authorList>
            <person name="Cao W."/>
        </authorList>
    </citation>
    <scope>NUCLEOTIDE SEQUENCE</scope>
    <source>
        <strain evidence="9">110414</strain>
    </source>
</reference>
<dbReference type="AlphaFoldDB" id="A0A940X1E4"/>
<feature type="transmembrane region" description="Helical" evidence="7">
    <location>
        <begin position="6"/>
        <end position="25"/>
    </location>
</feature>
<dbReference type="Pfam" id="PF03458">
    <property type="entry name" value="Gly_transporter"/>
    <property type="match status" value="2"/>
</dbReference>
<keyword evidence="5 7" id="KW-1133">Transmembrane helix</keyword>
<keyword evidence="6 7" id="KW-0472">Membrane</keyword>
<dbReference type="PANTHER" id="PTHR30506">
    <property type="entry name" value="INNER MEMBRANE PROTEIN"/>
    <property type="match status" value="1"/>
</dbReference>
<feature type="transmembrane region" description="Helical" evidence="7">
    <location>
        <begin position="118"/>
        <end position="138"/>
    </location>
</feature>
<evidence type="ECO:0000256" key="3">
    <source>
        <dbReference type="ARBA" id="ARBA00022475"/>
    </source>
</evidence>
<keyword evidence="3" id="KW-1003">Cell membrane</keyword>
<accession>A0A940X1E4</accession>
<organism evidence="9 10">
    <name type="scientific">Pseudoxanthomonas helianthi</name>
    <dbReference type="NCBI Taxonomy" id="1453541"/>
    <lineage>
        <taxon>Bacteria</taxon>
        <taxon>Pseudomonadati</taxon>
        <taxon>Pseudomonadota</taxon>
        <taxon>Gammaproteobacteria</taxon>
        <taxon>Lysobacterales</taxon>
        <taxon>Lysobacteraceae</taxon>
        <taxon>Pseudoxanthomonas</taxon>
    </lineage>
</organism>
<feature type="transmembrane region" description="Helical" evidence="7">
    <location>
        <begin position="150"/>
        <end position="168"/>
    </location>
</feature>
<evidence type="ECO:0000256" key="6">
    <source>
        <dbReference type="ARBA" id="ARBA00023136"/>
    </source>
</evidence>
<comment type="caution">
    <text evidence="9">The sequence shown here is derived from an EMBL/GenBank/DDBJ whole genome shotgun (WGS) entry which is preliminary data.</text>
</comment>
<protein>
    <submittedName>
        <fullName evidence="9">Trimeric intracellular cation channel family protein</fullName>
    </submittedName>
</protein>
<reference evidence="9" key="1">
    <citation type="journal article" date="2016" name="Int. J. Syst. Evol. Microbiol.">
        <title>Pseudoxanthomonas helianthi sp. nov., isolated from roots of Jerusalem artichoke (Helianthus tuberosus).</title>
        <authorList>
            <person name="Kittiwongwattana C."/>
            <person name="Thawai C."/>
        </authorList>
    </citation>
    <scope>NUCLEOTIDE SEQUENCE</scope>
    <source>
        <strain evidence="9">110414</strain>
    </source>
</reference>
<evidence type="ECO:0000313" key="9">
    <source>
        <dbReference type="EMBL" id="MBP3983652.1"/>
    </source>
</evidence>
<feature type="transmembrane region" description="Helical" evidence="7">
    <location>
        <begin position="174"/>
        <end position="191"/>
    </location>
</feature>
<evidence type="ECO:0000256" key="7">
    <source>
        <dbReference type="SAM" id="Phobius"/>
    </source>
</evidence>
<feature type="domain" description="Glycine transporter" evidence="8">
    <location>
        <begin position="7"/>
        <end position="79"/>
    </location>
</feature>
<evidence type="ECO:0000256" key="1">
    <source>
        <dbReference type="ARBA" id="ARBA00004651"/>
    </source>
</evidence>